<dbReference type="InterPro" id="IPR000620">
    <property type="entry name" value="EamA_dom"/>
</dbReference>
<feature type="transmembrane region" description="Helical" evidence="6">
    <location>
        <begin position="264"/>
        <end position="281"/>
    </location>
</feature>
<comment type="caution">
    <text evidence="8">The sequence shown here is derived from an EMBL/GenBank/DDBJ whole genome shotgun (WGS) entry which is preliminary data.</text>
</comment>
<feature type="transmembrane region" description="Helical" evidence="6">
    <location>
        <begin position="145"/>
        <end position="165"/>
    </location>
</feature>
<evidence type="ECO:0000259" key="7">
    <source>
        <dbReference type="Pfam" id="PF00892"/>
    </source>
</evidence>
<dbReference type="Pfam" id="PF00892">
    <property type="entry name" value="EamA"/>
    <property type="match status" value="2"/>
</dbReference>
<dbReference type="InterPro" id="IPR037185">
    <property type="entry name" value="EmrE-like"/>
</dbReference>
<feature type="domain" description="EamA" evidence="7">
    <location>
        <begin position="6"/>
        <end position="139"/>
    </location>
</feature>
<dbReference type="RefSeq" id="WP_120542796.1">
    <property type="nucleotide sequence ID" value="NZ_RAVZ01000167.1"/>
</dbReference>
<accession>A0A3A8IKK8</accession>
<feature type="transmembrane region" description="Helical" evidence="6">
    <location>
        <begin position="123"/>
        <end position="139"/>
    </location>
</feature>
<keyword evidence="4 6" id="KW-1133">Transmembrane helix</keyword>
<keyword evidence="9" id="KW-1185">Reference proteome</keyword>
<feature type="transmembrane region" description="Helical" evidence="6">
    <location>
        <begin position="241"/>
        <end position="258"/>
    </location>
</feature>
<feature type="transmembrane region" description="Helical" evidence="6">
    <location>
        <begin position="177"/>
        <end position="197"/>
    </location>
</feature>
<feature type="transmembrane region" description="Helical" evidence="6">
    <location>
        <begin position="40"/>
        <end position="56"/>
    </location>
</feature>
<dbReference type="InterPro" id="IPR050638">
    <property type="entry name" value="AA-Vitamin_Transporters"/>
</dbReference>
<sequence length="305" mass="31314">MRTRTTGFLLVALSGASFGALGLFARLAYAAGADMPTLLFLRFTLAGLVLTCVMVARRQRWPRGRVLLGLFLLGALGYFAEGSAYFVALQHASAGLVALLLYLFPALVAVLQVAMGREHLSRLRWLAVALALTGTALTVDPGPDAKPLGIALGVLSAVIYAVYVLSSARVVGPAGPLAASTVILLSAGVAFGTLMLVKGPSFPQTAVGWGAVAGLSLLSTVVAVLTFFAGLERIGPVNTSLLSTLEPVMAVVLGALFLGERLSLRQGAGGLLILVAVVVLARSDPARPEPVSQAAGPQSDAATGR</sequence>
<evidence type="ECO:0000313" key="8">
    <source>
        <dbReference type="EMBL" id="RKG83979.1"/>
    </source>
</evidence>
<dbReference type="PANTHER" id="PTHR32322">
    <property type="entry name" value="INNER MEMBRANE TRANSPORTER"/>
    <property type="match status" value="1"/>
</dbReference>
<evidence type="ECO:0000256" key="4">
    <source>
        <dbReference type="ARBA" id="ARBA00022989"/>
    </source>
</evidence>
<evidence type="ECO:0000313" key="9">
    <source>
        <dbReference type="Proteomes" id="UP000268094"/>
    </source>
</evidence>
<evidence type="ECO:0000256" key="5">
    <source>
        <dbReference type="ARBA" id="ARBA00023136"/>
    </source>
</evidence>
<gene>
    <name evidence="8" type="ORF">D7V88_23015</name>
</gene>
<keyword evidence="5 6" id="KW-0472">Membrane</keyword>
<keyword evidence="3 6" id="KW-0812">Transmembrane</keyword>
<feature type="transmembrane region" description="Helical" evidence="6">
    <location>
        <begin position="94"/>
        <end position="111"/>
    </location>
</feature>
<dbReference type="Proteomes" id="UP000268094">
    <property type="component" value="Unassembled WGS sequence"/>
</dbReference>
<organism evidence="8 9">
    <name type="scientific">Corallococcus terminator</name>
    <dbReference type="NCBI Taxonomy" id="2316733"/>
    <lineage>
        <taxon>Bacteria</taxon>
        <taxon>Pseudomonadati</taxon>
        <taxon>Myxococcota</taxon>
        <taxon>Myxococcia</taxon>
        <taxon>Myxococcales</taxon>
        <taxon>Cystobacterineae</taxon>
        <taxon>Myxococcaceae</taxon>
        <taxon>Corallococcus</taxon>
    </lineage>
</organism>
<protein>
    <submittedName>
        <fullName evidence="8">EamA/RhaT family transporter</fullName>
    </submittedName>
</protein>
<dbReference type="EMBL" id="RAVZ01000167">
    <property type="protein sequence ID" value="RKG83979.1"/>
    <property type="molecule type" value="Genomic_DNA"/>
</dbReference>
<evidence type="ECO:0000256" key="1">
    <source>
        <dbReference type="ARBA" id="ARBA00004141"/>
    </source>
</evidence>
<dbReference type="AlphaFoldDB" id="A0A3A8IKK8"/>
<feature type="transmembrane region" description="Helical" evidence="6">
    <location>
        <begin position="209"/>
        <end position="229"/>
    </location>
</feature>
<reference evidence="9" key="1">
    <citation type="submission" date="2018-09" db="EMBL/GenBank/DDBJ databases">
        <authorList>
            <person name="Livingstone P.G."/>
            <person name="Whitworth D.E."/>
        </authorList>
    </citation>
    <scope>NUCLEOTIDE SEQUENCE [LARGE SCALE GENOMIC DNA]</scope>
    <source>
        <strain evidence="9">CA054A</strain>
    </source>
</reference>
<dbReference type="SUPFAM" id="SSF103481">
    <property type="entry name" value="Multidrug resistance efflux transporter EmrE"/>
    <property type="match status" value="2"/>
</dbReference>
<feature type="domain" description="EamA" evidence="7">
    <location>
        <begin position="148"/>
        <end position="280"/>
    </location>
</feature>
<name>A0A3A8IKK8_9BACT</name>
<evidence type="ECO:0000256" key="3">
    <source>
        <dbReference type="ARBA" id="ARBA00022692"/>
    </source>
</evidence>
<comment type="subcellular location">
    <subcellularLocation>
        <location evidence="1">Membrane</location>
        <topology evidence="1">Multi-pass membrane protein</topology>
    </subcellularLocation>
</comment>
<evidence type="ECO:0000256" key="6">
    <source>
        <dbReference type="SAM" id="Phobius"/>
    </source>
</evidence>
<comment type="similarity">
    <text evidence="2">Belongs to the EamA transporter family.</text>
</comment>
<dbReference type="PANTHER" id="PTHR32322:SF2">
    <property type="entry name" value="EAMA DOMAIN-CONTAINING PROTEIN"/>
    <property type="match status" value="1"/>
</dbReference>
<evidence type="ECO:0000256" key="2">
    <source>
        <dbReference type="ARBA" id="ARBA00007362"/>
    </source>
</evidence>
<feature type="transmembrane region" description="Helical" evidence="6">
    <location>
        <begin position="68"/>
        <end position="88"/>
    </location>
</feature>
<dbReference type="OrthoDB" id="6119273at2"/>
<proteinExistence type="inferred from homology"/>
<dbReference type="Gene3D" id="1.10.3730.20">
    <property type="match status" value="1"/>
</dbReference>
<dbReference type="GO" id="GO:0016020">
    <property type="term" value="C:membrane"/>
    <property type="evidence" value="ECO:0007669"/>
    <property type="project" value="UniProtKB-SubCell"/>
</dbReference>